<proteinExistence type="predicted"/>
<dbReference type="EMBL" id="JAKLTR010000028">
    <property type="protein sequence ID" value="MCG2617909.1"/>
    <property type="molecule type" value="Genomic_DNA"/>
</dbReference>
<evidence type="ECO:0000259" key="2">
    <source>
        <dbReference type="Pfam" id="PF18962"/>
    </source>
</evidence>
<dbReference type="InterPro" id="IPR026444">
    <property type="entry name" value="Secre_tail"/>
</dbReference>
<organism evidence="3 4">
    <name type="scientific">Terrimonas ginsenosidimutans</name>
    <dbReference type="NCBI Taxonomy" id="2908004"/>
    <lineage>
        <taxon>Bacteria</taxon>
        <taxon>Pseudomonadati</taxon>
        <taxon>Bacteroidota</taxon>
        <taxon>Chitinophagia</taxon>
        <taxon>Chitinophagales</taxon>
        <taxon>Chitinophagaceae</taxon>
        <taxon>Terrimonas</taxon>
    </lineage>
</organism>
<dbReference type="NCBIfam" id="TIGR04183">
    <property type="entry name" value="Por_Secre_tail"/>
    <property type="match status" value="1"/>
</dbReference>
<dbReference type="RefSeq" id="WP_237876847.1">
    <property type="nucleotide sequence ID" value="NZ_JAKLTR010000028.1"/>
</dbReference>
<dbReference type="Pfam" id="PF18962">
    <property type="entry name" value="Por_Secre_tail"/>
    <property type="match status" value="1"/>
</dbReference>
<evidence type="ECO:0000256" key="1">
    <source>
        <dbReference type="SAM" id="SignalP"/>
    </source>
</evidence>
<protein>
    <submittedName>
        <fullName evidence="3">Choice-of-anchor E domain-containing protein</fullName>
    </submittedName>
</protein>
<feature type="signal peptide" evidence="1">
    <location>
        <begin position="1"/>
        <end position="21"/>
    </location>
</feature>
<gene>
    <name evidence="3" type="ORF">LZZ85_26645</name>
</gene>
<dbReference type="Proteomes" id="UP001165367">
    <property type="component" value="Unassembled WGS sequence"/>
</dbReference>
<feature type="domain" description="Secretion system C-terminal sorting" evidence="2">
    <location>
        <begin position="323"/>
        <end position="390"/>
    </location>
</feature>
<keyword evidence="1" id="KW-0732">Signal</keyword>
<feature type="chain" id="PRO_5045207727" evidence="1">
    <location>
        <begin position="22"/>
        <end position="399"/>
    </location>
</feature>
<reference evidence="3" key="1">
    <citation type="submission" date="2022-01" db="EMBL/GenBank/DDBJ databases">
        <authorList>
            <person name="Jo J.-H."/>
            <person name="Im W.-T."/>
        </authorList>
    </citation>
    <scope>NUCLEOTIDE SEQUENCE</scope>
    <source>
        <strain evidence="3">NA20</strain>
    </source>
</reference>
<evidence type="ECO:0000313" key="3">
    <source>
        <dbReference type="EMBL" id="MCG2617909.1"/>
    </source>
</evidence>
<evidence type="ECO:0000313" key="4">
    <source>
        <dbReference type="Proteomes" id="UP001165367"/>
    </source>
</evidence>
<dbReference type="NCBIfam" id="NF033208">
    <property type="entry name" value="choice_anch_E"/>
    <property type="match status" value="1"/>
</dbReference>
<keyword evidence="4" id="KW-1185">Reference proteome</keyword>
<accession>A0ABS9KZV8</accession>
<comment type="caution">
    <text evidence="3">The sequence shown here is derived from an EMBL/GenBank/DDBJ whole genome shotgun (WGS) entry which is preliminary data.</text>
</comment>
<name>A0ABS9KZV8_9BACT</name>
<sequence>MKHFYLRHFIHATLLTSGIFAGVKSSAQCPGGYVPSGIAFDTTINFTDGNHSSVIKFPKFDGTTGMVTCARLSMTISSTLNFMYFENRDNFPNTAGVNFTRTDAISGPGLSSPMTNSETNGFGPYNLSPRDATPNTGPDYIGVGPETIFNTTKTITITDISDLSQFYGPPGDSLVYNYTANGSSAISTTGNWFGGVDASGSIHYRIEFCYCPAVSLPLNVYSFNVNKTSANKAELKWSGTDDPGMDFYYEVEVSRNAYDYTRVGILEKNDNISGNFKMNFSALHGETGVYHFRVKQVYANGYVRFSNTRQVVLESFEKNSFSIYPNPSNGIVGIKFDNISAEEFVIQIFNTQGQKVLTKEIVVNGPSYVQLGNLTKGAYWVRVISKKDRASSVQQLITK</sequence>